<keyword evidence="3" id="KW-1185">Reference proteome</keyword>
<dbReference type="EnsemblPlants" id="evm.model.05.1077">
    <property type="protein sequence ID" value="cds.evm.model.05.1077"/>
    <property type="gene ID" value="evm.TU.05.1077"/>
</dbReference>
<organism evidence="2 3">
    <name type="scientific">Cannabis sativa</name>
    <name type="common">Hemp</name>
    <name type="synonym">Marijuana</name>
    <dbReference type="NCBI Taxonomy" id="3483"/>
    <lineage>
        <taxon>Eukaryota</taxon>
        <taxon>Viridiplantae</taxon>
        <taxon>Streptophyta</taxon>
        <taxon>Embryophyta</taxon>
        <taxon>Tracheophyta</taxon>
        <taxon>Spermatophyta</taxon>
        <taxon>Magnoliopsida</taxon>
        <taxon>eudicotyledons</taxon>
        <taxon>Gunneridae</taxon>
        <taxon>Pentapetalae</taxon>
        <taxon>rosids</taxon>
        <taxon>fabids</taxon>
        <taxon>Rosales</taxon>
        <taxon>Cannabaceae</taxon>
        <taxon>Cannabis</taxon>
    </lineage>
</organism>
<feature type="region of interest" description="Disordered" evidence="1">
    <location>
        <begin position="81"/>
        <end position="105"/>
    </location>
</feature>
<proteinExistence type="predicted"/>
<sequence length="414" mass="46798">MKEIKAGREDVVERFPNEMFNFWRNIGGPNRGPPTFKGEGIRWAGEEQAELAKHRKNGRAHLLIKVNREFVEVPMSIFSKEEGNSVGRREEPRESEAGHSIGGNSLDNRLQENLFASSREEILVRANCNPTHFAMFTTVDRMNNLISDKNIVKDYTITEERALVMRNKIRKNSTKAVGNGFGYDFLKGGTEADRSKILNSGGIFNFGDENQNGFIKRGKIRHWCERRVKKRNLSGIEMLGETLRGQIHSVQVSTLRGKKISVELDESGGDILEVCNLRIIRSRDGLNVIGAFPSGCTVVEVPSVFVPCFKPVDSRALFPKNFLFKQNGIESSLKFIGFISIGLRNNRSRQKLFNFRLNTFNVTGKLVFIFTPSGQRKGAIILFRDEVGKRVRVAGNRRIRNPAVPKEVREVGLE</sequence>
<evidence type="ECO:0000313" key="3">
    <source>
        <dbReference type="Proteomes" id="UP000596661"/>
    </source>
</evidence>
<feature type="compositionally biased region" description="Basic and acidic residues" evidence="1">
    <location>
        <begin position="81"/>
        <end position="97"/>
    </location>
</feature>
<dbReference type="AlphaFoldDB" id="A0A803PJW2"/>
<dbReference type="EMBL" id="UZAU01000490">
    <property type="status" value="NOT_ANNOTATED_CDS"/>
    <property type="molecule type" value="Genomic_DNA"/>
</dbReference>
<reference evidence="2" key="2">
    <citation type="submission" date="2021-03" db="UniProtKB">
        <authorList>
            <consortium name="EnsemblPlants"/>
        </authorList>
    </citation>
    <scope>IDENTIFICATION</scope>
</reference>
<accession>A0A803PJW2</accession>
<dbReference type="Gramene" id="evm.model.05.1077">
    <property type="protein sequence ID" value="cds.evm.model.05.1077"/>
    <property type="gene ID" value="evm.TU.05.1077"/>
</dbReference>
<evidence type="ECO:0000313" key="2">
    <source>
        <dbReference type="EnsemblPlants" id="cds.evm.model.05.1077"/>
    </source>
</evidence>
<dbReference type="Proteomes" id="UP000596661">
    <property type="component" value="Chromosome 5"/>
</dbReference>
<evidence type="ECO:0000256" key="1">
    <source>
        <dbReference type="SAM" id="MobiDB-lite"/>
    </source>
</evidence>
<reference evidence="2" key="1">
    <citation type="submission" date="2018-11" db="EMBL/GenBank/DDBJ databases">
        <authorList>
            <person name="Grassa J C."/>
        </authorList>
    </citation>
    <scope>NUCLEOTIDE SEQUENCE [LARGE SCALE GENOMIC DNA]</scope>
</reference>
<protein>
    <submittedName>
        <fullName evidence="2">Uncharacterized protein</fullName>
    </submittedName>
</protein>
<name>A0A803PJW2_CANSA</name>